<dbReference type="EMBL" id="JARK01001337">
    <property type="protein sequence ID" value="EYC33817.1"/>
    <property type="molecule type" value="Genomic_DNA"/>
</dbReference>
<protein>
    <submittedName>
        <fullName evidence="1">Uncharacterized protein</fullName>
    </submittedName>
</protein>
<evidence type="ECO:0000313" key="1">
    <source>
        <dbReference type="EMBL" id="EYC33817.1"/>
    </source>
</evidence>
<dbReference type="AlphaFoldDB" id="A0A016W3E0"/>
<name>A0A016W3E0_9BILA</name>
<dbReference type="Proteomes" id="UP000024635">
    <property type="component" value="Unassembled WGS sequence"/>
</dbReference>
<gene>
    <name evidence="1" type="primary">Acey_s0001.g108</name>
    <name evidence="1" type="ORF">Y032_0001g108</name>
</gene>
<reference evidence="2" key="1">
    <citation type="journal article" date="2015" name="Nat. Genet.">
        <title>The genome and transcriptome of the zoonotic hookworm Ancylostoma ceylanicum identify infection-specific gene families.</title>
        <authorList>
            <person name="Schwarz E.M."/>
            <person name="Hu Y."/>
            <person name="Antoshechkin I."/>
            <person name="Miller M.M."/>
            <person name="Sternberg P.W."/>
            <person name="Aroian R.V."/>
        </authorList>
    </citation>
    <scope>NUCLEOTIDE SEQUENCE</scope>
    <source>
        <strain evidence="2">HY135</strain>
    </source>
</reference>
<comment type="caution">
    <text evidence="1">The sequence shown here is derived from an EMBL/GenBank/DDBJ whole genome shotgun (WGS) entry which is preliminary data.</text>
</comment>
<evidence type="ECO:0000313" key="2">
    <source>
        <dbReference type="Proteomes" id="UP000024635"/>
    </source>
</evidence>
<organism evidence="1 2">
    <name type="scientific">Ancylostoma ceylanicum</name>
    <dbReference type="NCBI Taxonomy" id="53326"/>
    <lineage>
        <taxon>Eukaryota</taxon>
        <taxon>Metazoa</taxon>
        <taxon>Ecdysozoa</taxon>
        <taxon>Nematoda</taxon>
        <taxon>Chromadorea</taxon>
        <taxon>Rhabditida</taxon>
        <taxon>Rhabditina</taxon>
        <taxon>Rhabditomorpha</taxon>
        <taxon>Strongyloidea</taxon>
        <taxon>Ancylostomatidae</taxon>
        <taxon>Ancylostomatinae</taxon>
        <taxon>Ancylostoma</taxon>
    </lineage>
</organism>
<sequence>MFYIYQNVSASTTKEIIEAYTTMKTFIVLLALSGLAASWAPCPKMDSITEEDMKKSHFGKVFRNAANTLCEAKSSHD</sequence>
<proteinExistence type="predicted"/>
<keyword evidence="2" id="KW-1185">Reference proteome</keyword>
<accession>A0A016W3E0</accession>